<dbReference type="PANTHER" id="PTHR31001:SF87">
    <property type="entry name" value="COL-21"/>
    <property type="match status" value="1"/>
</dbReference>
<evidence type="ECO:0000256" key="1">
    <source>
        <dbReference type="ARBA" id="ARBA00004123"/>
    </source>
</evidence>
<accession>A0A8H4QR71</accession>
<keyword evidence="3" id="KW-0539">Nucleus</keyword>
<dbReference type="GO" id="GO:0003677">
    <property type="term" value="F:DNA binding"/>
    <property type="evidence" value="ECO:0007669"/>
    <property type="project" value="InterPro"/>
</dbReference>
<dbReference type="AlphaFoldDB" id="A0A8H4QR71"/>
<dbReference type="PANTHER" id="PTHR31001">
    <property type="entry name" value="UNCHARACTERIZED TRANSCRIPTIONAL REGULATORY PROTEIN"/>
    <property type="match status" value="1"/>
</dbReference>
<feature type="region of interest" description="Disordered" evidence="4">
    <location>
        <begin position="596"/>
        <end position="653"/>
    </location>
</feature>
<dbReference type="EMBL" id="JAAMPI010002300">
    <property type="protein sequence ID" value="KAF4615721.1"/>
    <property type="molecule type" value="Genomic_DNA"/>
</dbReference>
<dbReference type="CDD" id="cd00067">
    <property type="entry name" value="GAL4"/>
    <property type="match status" value="1"/>
</dbReference>
<sequence length="761" mass="85047">MNTTEETARPPSPLKAPRKRKRIVISCTECHRRKQKCDRASPCSNCVARNKQSLCHYENESARKQQLLEENMSATPVNGGAFSIIKPNESETAAQIAGFGYTKSGGNNNTTLGIFKKIENHDVEAAALISQLPSSIPDHNNGLREKYKSLIRQLPSKQYIEKLLVTYFREVNYQYDPLDEGIFRDHLQDWYNLSFSTLNKGPMELPGDLQFFPALLFQCLALALQFQPLAYDPSLDSLKYAAGMSFDDLASDYSESGVSILSLLGKRNTTLITVQAGFLRTTYLKNVGMVTEAWHSLSSTIRDAQEIGLHKDLFNTRQPDARPEDVLEALWIEQLRRRMWLILSLWDIHMAIVLGRPTTIDVRDGKPPFPIDAPVPKNRRVEAPTPRNETDPPTPLTMLLWSTEISAPLWDIFNLEKEDPHQNNFAKVEKMHKLINQITLHTPPYFRANNPDTSFDSHPDCYWLTRARPTFQNGAAFTIMALHRPYIFTNSSSRTSALRAGLDVLRAQRVLFNLLSSLHYKMFSLVLNTFDAIVLVAAIYILHPHENREDLDDTLQHFEWGMERFEMMSTRNEMAKAALGVLKAIHVRLKRALNVSKDGKTQPQSLKTEYPTPSSQMPTPSAQASISSGSPTAGPSPTTLTTPTSTYTLPTISNLTSPAPVSNAGLTPNSNSAATTPIPANWETFSVPPSFNFSAMQPLQPLHDLVYNDLATGMNVGYETGGWDIGRVGPSGGEGMAAAPWQFEGDFGSDSFWGFMNSYNP</sequence>
<dbReference type="OrthoDB" id="424974at2759"/>
<evidence type="ECO:0000313" key="7">
    <source>
        <dbReference type="Proteomes" id="UP000566819"/>
    </source>
</evidence>
<dbReference type="InterPro" id="IPR007219">
    <property type="entry name" value="XnlR_reg_dom"/>
</dbReference>
<dbReference type="SUPFAM" id="SSF57701">
    <property type="entry name" value="Zn2/Cys6 DNA-binding domain"/>
    <property type="match status" value="1"/>
</dbReference>
<evidence type="ECO:0000313" key="6">
    <source>
        <dbReference type="EMBL" id="KAF4615721.1"/>
    </source>
</evidence>
<feature type="compositionally biased region" description="Polar residues" evidence="4">
    <location>
        <begin position="601"/>
        <end position="623"/>
    </location>
</feature>
<feature type="domain" description="Zn(2)-C6 fungal-type" evidence="5">
    <location>
        <begin position="26"/>
        <end position="57"/>
    </location>
</feature>
<evidence type="ECO:0000256" key="3">
    <source>
        <dbReference type="ARBA" id="ARBA00023242"/>
    </source>
</evidence>
<dbReference type="Pfam" id="PF04082">
    <property type="entry name" value="Fungal_trans"/>
    <property type="match status" value="1"/>
</dbReference>
<dbReference type="PROSITE" id="PS00463">
    <property type="entry name" value="ZN2_CY6_FUNGAL_1"/>
    <property type="match status" value="1"/>
</dbReference>
<feature type="compositionally biased region" description="Low complexity" evidence="4">
    <location>
        <begin position="624"/>
        <end position="653"/>
    </location>
</feature>
<gene>
    <name evidence="6" type="ORF">G7Y89_g15268</name>
</gene>
<dbReference type="Gene3D" id="4.10.240.10">
    <property type="entry name" value="Zn(2)-C6 fungal-type DNA-binding domain"/>
    <property type="match status" value="1"/>
</dbReference>
<dbReference type="GO" id="GO:0000981">
    <property type="term" value="F:DNA-binding transcription factor activity, RNA polymerase II-specific"/>
    <property type="evidence" value="ECO:0007669"/>
    <property type="project" value="InterPro"/>
</dbReference>
<dbReference type="CDD" id="cd12148">
    <property type="entry name" value="fungal_TF_MHR"/>
    <property type="match status" value="1"/>
</dbReference>
<dbReference type="GO" id="GO:0006351">
    <property type="term" value="P:DNA-templated transcription"/>
    <property type="evidence" value="ECO:0007669"/>
    <property type="project" value="InterPro"/>
</dbReference>
<evidence type="ECO:0000256" key="4">
    <source>
        <dbReference type="SAM" id="MobiDB-lite"/>
    </source>
</evidence>
<comment type="subcellular location">
    <subcellularLocation>
        <location evidence="1">Nucleus</location>
    </subcellularLocation>
</comment>
<protein>
    <recommendedName>
        <fullName evidence="5">Zn(2)-C6 fungal-type domain-containing protein</fullName>
    </recommendedName>
</protein>
<dbReference type="GO" id="GO:0005634">
    <property type="term" value="C:nucleus"/>
    <property type="evidence" value="ECO:0007669"/>
    <property type="project" value="UniProtKB-SubCell"/>
</dbReference>
<comment type="caution">
    <text evidence="6">The sequence shown here is derived from an EMBL/GenBank/DDBJ whole genome shotgun (WGS) entry which is preliminary data.</text>
</comment>
<keyword evidence="7" id="KW-1185">Reference proteome</keyword>
<dbReference type="SMART" id="SM00066">
    <property type="entry name" value="GAL4"/>
    <property type="match status" value="1"/>
</dbReference>
<evidence type="ECO:0000259" key="5">
    <source>
        <dbReference type="PROSITE" id="PS50048"/>
    </source>
</evidence>
<name>A0A8H4QR71_9HELO</name>
<dbReference type="GO" id="GO:0008270">
    <property type="term" value="F:zinc ion binding"/>
    <property type="evidence" value="ECO:0007669"/>
    <property type="project" value="InterPro"/>
</dbReference>
<proteinExistence type="predicted"/>
<dbReference type="InterPro" id="IPR036864">
    <property type="entry name" value="Zn2-C6_fun-type_DNA-bd_sf"/>
</dbReference>
<evidence type="ECO:0000256" key="2">
    <source>
        <dbReference type="ARBA" id="ARBA00022723"/>
    </source>
</evidence>
<feature type="region of interest" description="Disordered" evidence="4">
    <location>
        <begin position="365"/>
        <end position="395"/>
    </location>
</feature>
<dbReference type="InterPro" id="IPR001138">
    <property type="entry name" value="Zn2Cys6_DnaBD"/>
</dbReference>
<dbReference type="Proteomes" id="UP000566819">
    <property type="component" value="Unassembled WGS sequence"/>
</dbReference>
<dbReference type="SMART" id="SM00906">
    <property type="entry name" value="Fungal_trans"/>
    <property type="match status" value="1"/>
</dbReference>
<dbReference type="InterPro" id="IPR050613">
    <property type="entry name" value="Sec_Metabolite_Reg"/>
</dbReference>
<dbReference type="Pfam" id="PF00172">
    <property type="entry name" value="Zn_clus"/>
    <property type="match status" value="1"/>
</dbReference>
<dbReference type="PROSITE" id="PS50048">
    <property type="entry name" value="ZN2_CY6_FUNGAL_2"/>
    <property type="match status" value="1"/>
</dbReference>
<organism evidence="6 7">
    <name type="scientific">Cudoniella acicularis</name>
    <dbReference type="NCBI Taxonomy" id="354080"/>
    <lineage>
        <taxon>Eukaryota</taxon>
        <taxon>Fungi</taxon>
        <taxon>Dikarya</taxon>
        <taxon>Ascomycota</taxon>
        <taxon>Pezizomycotina</taxon>
        <taxon>Leotiomycetes</taxon>
        <taxon>Helotiales</taxon>
        <taxon>Tricladiaceae</taxon>
        <taxon>Cudoniella</taxon>
    </lineage>
</organism>
<reference evidence="6 7" key="1">
    <citation type="submission" date="2020-03" db="EMBL/GenBank/DDBJ databases">
        <title>Draft Genome Sequence of Cudoniella acicularis.</title>
        <authorList>
            <person name="Buettner E."/>
            <person name="Kellner H."/>
        </authorList>
    </citation>
    <scope>NUCLEOTIDE SEQUENCE [LARGE SCALE GENOMIC DNA]</scope>
    <source>
        <strain evidence="6 7">DSM 108380</strain>
    </source>
</reference>
<keyword evidence="2" id="KW-0479">Metal-binding</keyword>